<gene>
    <name evidence="14" type="ORF">SAMN05660991_00019</name>
</gene>
<evidence type="ECO:0000256" key="4">
    <source>
        <dbReference type="ARBA" id="ARBA00022519"/>
    </source>
</evidence>
<keyword evidence="9" id="KW-0406">Ion transport</keyword>
<evidence type="ECO:0000256" key="10">
    <source>
        <dbReference type="ARBA" id="ARBA00023136"/>
    </source>
</evidence>
<dbReference type="GO" id="GO:0043190">
    <property type="term" value="C:ATP-binding cassette (ABC) transporter complex"/>
    <property type="evidence" value="ECO:0007669"/>
    <property type="project" value="InterPro"/>
</dbReference>
<keyword evidence="15" id="KW-1185">Reference proteome</keyword>
<sequence length="386" mass="40315">MSALTVLDVTKSYGTTPVLTGIDLHVPAGTTTALLGPSGCGKTTLLRIVAGFDDPDSGTVELGGRVVAGNGRGVPARRRGIGFVPQEGGLFPHLTVAANVMFGLPRRQRRDRARVAELLALVGLDADLAGRSPHQLSGGQQQRVALARALAPEPSLVLLDEPFSSLDASLREETRRAVTRALAVTEATAVLVTHDQAEALSTASQVAVLRGGRLVQLADPRTLYRRPRDLDVATFVGEAVVLPADVRDGRAHSEVGVLDLEPRTGDGPARVLLRPEQLRLTEPGPEVPVARVSAVDFFGHDARVSLELASGRVVAARLDGRQLPEAGDRVGIEVRGAALPFPLEEPAAEPPTGPAAGVFGLAGEPFGGPDGAPSDLDTTTWTPAAR</sequence>
<name>A0A1H8P874_9ACTN</name>
<dbReference type="InterPro" id="IPR008995">
    <property type="entry name" value="Mo/tungstate-bd_C_term_dom"/>
</dbReference>
<feature type="region of interest" description="Disordered" evidence="12">
    <location>
        <begin position="347"/>
        <end position="386"/>
    </location>
</feature>
<proteinExistence type="predicted"/>
<dbReference type="EC" id="7.6.2.9" evidence="11"/>
<dbReference type="Gene3D" id="3.40.50.300">
    <property type="entry name" value="P-loop containing nucleotide triphosphate hydrolases"/>
    <property type="match status" value="1"/>
</dbReference>
<evidence type="ECO:0000256" key="5">
    <source>
        <dbReference type="ARBA" id="ARBA00022741"/>
    </source>
</evidence>
<keyword evidence="2" id="KW-1003">Cell membrane</keyword>
<accession>A0A1H8P874</accession>
<evidence type="ECO:0000256" key="1">
    <source>
        <dbReference type="ARBA" id="ARBA00022448"/>
    </source>
</evidence>
<dbReference type="Proteomes" id="UP000198960">
    <property type="component" value="Unassembled WGS sequence"/>
</dbReference>
<dbReference type="Pfam" id="PF08402">
    <property type="entry name" value="TOBE_2"/>
    <property type="match status" value="1"/>
</dbReference>
<dbReference type="InterPro" id="IPR050093">
    <property type="entry name" value="ABC_SmlMolc_Importer"/>
</dbReference>
<evidence type="ECO:0000313" key="14">
    <source>
        <dbReference type="EMBL" id="SEO38076.1"/>
    </source>
</evidence>
<dbReference type="CDD" id="cd03259">
    <property type="entry name" value="ABC_Carb_Solutes_like"/>
    <property type="match status" value="1"/>
</dbReference>
<dbReference type="SMART" id="SM00382">
    <property type="entry name" value="AAA"/>
    <property type="match status" value="1"/>
</dbReference>
<keyword evidence="7" id="KW-1278">Translocase</keyword>
<dbReference type="OrthoDB" id="9802264at2"/>
<keyword evidence="8" id="KW-0408">Iron</keyword>
<dbReference type="PANTHER" id="PTHR42781:SF5">
    <property type="entry name" value="PUTRESCINE TRANSPORT ATP-BINDING PROTEIN POTG"/>
    <property type="match status" value="1"/>
</dbReference>
<keyword evidence="6 14" id="KW-0067">ATP-binding</keyword>
<keyword evidence="10" id="KW-0472">Membrane</keyword>
<evidence type="ECO:0000256" key="8">
    <source>
        <dbReference type="ARBA" id="ARBA00023004"/>
    </source>
</evidence>
<dbReference type="InterPro" id="IPR015853">
    <property type="entry name" value="ABC_transpr_FbpC"/>
</dbReference>
<dbReference type="SUPFAM" id="SSF52540">
    <property type="entry name" value="P-loop containing nucleoside triphosphate hydrolases"/>
    <property type="match status" value="1"/>
</dbReference>
<dbReference type="Pfam" id="PF00005">
    <property type="entry name" value="ABC_tran"/>
    <property type="match status" value="1"/>
</dbReference>
<evidence type="ECO:0000256" key="6">
    <source>
        <dbReference type="ARBA" id="ARBA00022840"/>
    </source>
</evidence>
<dbReference type="AlphaFoldDB" id="A0A1H8P874"/>
<keyword evidence="5" id="KW-0547">Nucleotide-binding</keyword>
<reference evidence="15" key="1">
    <citation type="submission" date="2016-10" db="EMBL/GenBank/DDBJ databases">
        <authorList>
            <person name="Varghese N."/>
            <person name="Submissions S."/>
        </authorList>
    </citation>
    <scope>NUCLEOTIDE SEQUENCE [LARGE SCALE GENOMIC DNA]</scope>
    <source>
        <strain evidence="15">DSM 45413</strain>
    </source>
</reference>
<dbReference type="STRING" id="673521.SAMN05660991_00019"/>
<dbReference type="InterPro" id="IPR013611">
    <property type="entry name" value="Transp-assoc_OB_typ2"/>
</dbReference>
<dbReference type="EMBL" id="FOEE01000001">
    <property type="protein sequence ID" value="SEO38076.1"/>
    <property type="molecule type" value="Genomic_DNA"/>
</dbReference>
<evidence type="ECO:0000256" key="12">
    <source>
        <dbReference type="SAM" id="MobiDB-lite"/>
    </source>
</evidence>
<dbReference type="PROSITE" id="PS50893">
    <property type="entry name" value="ABC_TRANSPORTER_2"/>
    <property type="match status" value="1"/>
</dbReference>
<dbReference type="GO" id="GO:0016887">
    <property type="term" value="F:ATP hydrolysis activity"/>
    <property type="evidence" value="ECO:0007669"/>
    <property type="project" value="InterPro"/>
</dbReference>
<feature type="compositionally biased region" description="Polar residues" evidence="12">
    <location>
        <begin position="376"/>
        <end position="386"/>
    </location>
</feature>
<evidence type="ECO:0000256" key="3">
    <source>
        <dbReference type="ARBA" id="ARBA00022496"/>
    </source>
</evidence>
<protein>
    <recommendedName>
        <fullName evidence="11">ABC-type quaternary amine transporter</fullName>
        <ecNumber evidence="11">7.6.2.9</ecNumber>
    </recommendedName>
</protein>
<dbReference type="InterPro" id="IPR017871">
    <property type="entry name" value="ABC_transporter-like_CS"/>
</dbReference>
<evidence type="ECO:0000259" key="13">
    <source>
        <dbReference type="PROSITE" id="PS50893"/>
    </source>
</evidence>
<dbReference type="GO" id="GO:0015418">
    <property type="term" value="F:ABC-type quaternary ammonium compound transporting activity"/>
    <property type="evidence" value="ECO:0007669"/>
    <property type="project" value="UniProtKB-EC"/>
</dbReference>
<evidence type="ECO:0000313" key="15">
    <source>
        <dbReference type="Proteomes" id="UP000198960"/>
    </source>
</evidence>
<dbReference type="InterPro" id="IPR003593">
    <property type="entry name" value="AAA+_ATPase"/>
</dbReference>
<keyword evidence="4" id="KW-0997">Cell inner membrane</keyword>
<dbReference type="InterPro" id="IPR027417">
    <property type="entry name" value="P-loop_NTPase"/>
</dbReference>
<dbReference type="PROSITE" id="PS00211">
    <property type="entry name" value="ABC_TRANSPORTER_1"/>
    <property type="match status" value="1"/>
</dbReference>
<dbReference type="SUPFAM" id="SSF50331">
    <property type="entry name" value="MOP-like"/>
    <property type="match status" value="1"/>
</dbReference>
<organism evidence="14 15">
    <name type="scientific">Trujillonella endophytica</name>
    <dbReference type="NCBI Taxonomy" id="673521"/>
    <lineage>
        <taxon>Bacteria</taxon>
        <taxon>Bacillati</taxon>
        <taxon>Actinomycetota</taxon>
        <taxon>Actinomycetes</taxon>
        <taxon>Geodermatophilales</taxon>
        <taxon>Geodermatophilaceae</taxon>
        <taxon>Trujillonella</taxon>
    </lineage>
</organism>
<dbReference type="FunFam" id="3.40.50.300:FF:000425">
    <property type="entry name" value="Probable ABC transporter, ATP-binding subunit"/>
    <property type="match status" value="1"/>
</dbReference>
<dbReference type="RefSeq" id="WP_091938908.1">
    <property type="nucleotide sequence ID" value="NZ_FOEE01000001.1"/>
</dbReference>
<keyword evidence="1" id="KW-0813">Transport</keyword>
<keyword evidence="3" id="KW-0410">Iron transport</keyword>
<evidence type="ECO:0000256" key="7">
    <source>
        <dbReference type="ARBA" id="ARBA00022967"/>
    </source>
</evidence>
<dbReference type="GO" id="GO:0005524">
    <property type="term" value="F:ATP binding"/>
    <property type="evidence" value="ECO:0007669"/>
    <property type="project" value="UniProtKB-KW"/>
</dbReference>
<feature type="domain" description="ABC transporter" evidence="13">
    <location>
        <begin position="4"/>
        <end position="236"/>
    </location>
</feature>
<dbReference type="PANTHER" id="PTHR42781">
    <property type="entry name" value="SPERMIDINE/PUTRESCINE IMPORT ATP-BINDING PROTEIN POTA"/>
    <property type="match status" value="1"/>
</dbReference>
<dbReference type="GO" id="GO:0015408">
    <property type="term" value="F:ABC-type ferric iron transporter activity"/>
    <property type="evidence" value="ECO:0007669"/>
    <property type="project" value="InterPro"/>
</dbReference>
<evidence type="ECO:0000256" key="2">
    <source>
        <dbReference type="ARBA" id="ARBA00022475"/>
    </source>
</evidence>
<evidence type="ECO:0000256" key="11">
    <source>
        <dbReference type="ARBA" id="ARBA00066388"/>
    </source>
</evidence>
<dbReference type="InterPro" id="IPR003439">
    <property type="entry name" value="ABC_transporter-like_ATP-bd"/>
</dbReference>
<evidence type="ECO:0000256" key="9">
    <source>
        <dbReference type="ARBA" id="ARBA00023065"/>
    </source>
</evidence>